<evidence type="ECO:0000256" key="1">
    <source>
        <dbReference type="SAM" id="Phobius"/>
    </source>
</evidence>
<feature type="transmembrane region" description="Helical" evidence="1">
    <location>
        <begin position="188"/>
        <end position="209"/>
    </location>
</feature>
<reference evidence="2 3" key="1">
    <citation type="submission" date="2022-04" db="EMBL/GenBank/DDBJ databases">
        <title>Positive selection, recombination, and allopatry shape intraspecific diversity of widespread and dominant cyanobacteria.</title>
        <authorList>
            <person name="Wei J."/>
            <person name="Shu W."/>
            <person name="Hu C."/>
        </authorList>
    </citation>
    <scope>NUCLEOTIDE SEQUENCE [LARGE SCALE GENOMIC DNA]</scope>
    <source>
        <strain evidence="2 3">GB2-A5</strain>
    </source>
</reference>
<evidence type="ECO:0000313" key="2">
    <source>
        <dbReference type="EMBL" id="MEP0867547.1"/>
    </source>
</evidence>
<dbReference type="Proteomes" id="UP001442494">
    <property type="component" value="Unassembled WGS sequence"/>
</dbReference>
<keyword evidence="1" id="KW-1133">Transmembrane helix</keyword>
<organism evidence="2 3">
    <name type="scientific">Funiculus sociatus GB2-A5</name>
    <dbReference type="NCBI Taxonomy" id="2933946"/>
    <lineage>
        <taxon>Bacteria</taxon>
        <taxon>Bacillati</taxon>
        <taxon>Cyanobacteriota</taxon>
        <taxon>Cyanophyceae</taxon>
        <taxon>Coleofasciculales</taxon>
        <taxon>Coleofasciculaceae</taxon>
        <taxon>Funiculus</taxon>
    </lineage>
</organism>
<comment type="caution">
    <text evidence="2">The sequence shown here is derived from an EMBL/GenBank/DDBJ whole genome shotgun (WGS) entry which is preliminary data.</text>
</comment>
<sequence>MKIQSRLYWGQGLFNKISLGELYLIVTVLNVLFLTILWFLFPVTRIALVEENEFLENLTTIFYFETFVLGLIFITKLKHKQARKSYLIIPLLGLLAALDEISFGYRMFWFQAPLVGGVRIDSIHDVFFLLLMTVKPILKQNRIILLVALGVFVCSLLIGLIWAIRHLHEVKETIQQGLKNLVLAFNHYPPLCFLLVTIGYGIVSILLDLDIFVADFLKFFEELIEMNAGLTLLFSCFAIRSSRQTQLNNSR</sequence>
<feature type="transmembrane region" description="Helical" evidence="1">
    <location>
        <begin position="54"/>
        <end position="74"/>
    </location>
</feature>
<dbReference type="EMBL" id="JAMPKK010000075">
    <property type="protein sequence ID" value="MEP0867547.1"/>
    <property type="molecule type" value="Genomic_DNA"/>
</dbReference>
<name>A0ABV0JY42_9CYAN</name>
<feature type="transmembrane region" description="Helical" evidence="1">
    <location>
        <begin position="21"/>
        <end position="42"/>
    </location>
</feature>
<evidence type="ECO:0000313" key="3">
    <source>
        <dbReference type="Proteomes" id="UP001442494"/>
    </source>
</evidence>
<protein>
    <submittedName>
        <fullName evidence="2">Uncharacterized protein</fullName>
    </submittedName>
</protein>
<keyword evidence="1" id="KW-0812">Transmembrane</keyword>
<feature type="transmembrane region" description="Helical" evidence="1">
    <location>
        <begin position="143"/>
        <end position="164"/>
    </location>
</feature>
<feature type="transmembrane region" description="Helical" evidence="1">
    <location>
        <begin position="86"/>
        <end position="105"/>
    </location>
</feature>
<proteinExistence type="predicted"/>
<accession>A0ABV0JY42</accession>
<keyword evidence="1" id="KW-0472">Membrane</keyword>
<gene>
    <name evidence="2" type="ORF">NDI37_24150</name>
</gene>
<dbReference type="RefSeq" id="WP_190421902.1">
    <property type="nucleotide sequence ID" value="NZ_JAMPKK010000075.1"/>
</dbReference>
<keyword evidence="3" id="KW-1185">Reference proteome</keyword>